<name>A0A450XUF0_9GAMM</name>
<sequence length="140" mass="15850">MLVSALPGWEIMKIFRNIAKRFLKGAIPLSARVDFVENIEATDPQAVLEKLAAIPIQTWNYKFEDAAIRHMGPMAQDFYGAFGLGNTDKVIFHMDAIGVCLASIKGLKQLMEEQGRRIARNEERLAENARIIERLQEGYE</sequence>
<organism evidence="3">
    <name type="scientific">Candidatus Kentrum sp. LPFa</name>
    <dbReference type="NCBI Taxonomy" id="2126335"/>
    <lineage>
        <taxon>Bacteria</taxon>
        <taxon>Pseudomonadati</taxon>
        <taxon>Pseudomonadota</taxon>
        <taxon>Gammaproteobacteria</taxon>
        <taxon>Candidatus Kentrum</taxon>
    </lineage>
</organism>
<dbReference type="EMBL" id="CAADFP010000185">
    <property type="protein sequence ID" value="VFK32899.1"/>
    <property type="molecule type" value="Genomic_DNA"/>
</dbReference>
<dbReference type="InterPro" id="IPR030392">
    <property type="entry name" value="S74_ICA"/>
</dbReference>
<evidence type="ECO:0000259" key="1">
    <source>
        <dbReference type="Pfam" id="PF13884"/>
    </source>
</evidence>
<evidence type="ECO:0000313" key="2">
    <source>
        <dbReference type="EMBL" id="VFK18774.1"/>
    </source>
</evidence>
<feature type="domain" description="Peptidase S74" evidence="1">
    <location>
        <begin position="37"/>
        <end position="81"/>
    </location>
</feature>
<dbReference type="EMBL" id="CAADFM010000205">
    <property type="protein sequence ID" value="VFK18774.1"/>
    <property type="molecule type" value="Genomic_DNA"/>
</dbReference>
<gene>
    <name evidence="2" type="ORF">BECKLPF1236A_GA0070988_102054</name>
    <name evidence="3" type="ORF">BECKLPF1236C_GA0070990_101853</name>
</gene>
<evidence type="ECO:0000313" key="3">
    <source>
        <dbReference type="EMBL" id="VFK32899.1"/>
    </source>
</evidence>
<protein>
    <submittedName>
        <fullName evidence="3">Chaperone of endosialidase</fullName>
    </submittedName>
</protein>
<dbReference type="Pfam" id="PF13884">
    <property type="entry name" value="Peptidase_S74"/>
    <property type="match status" value="1"/>
</dbReference>
<reference evidence="3" key="1">
    <citation type="submission" date="2019-02" db="EMBL/GenBank/DDBJ databases">
        <authorList>
            <person name="Gruber-Vodicka R. H."/>
            <person name="Seah K. B. B."/>
        </authorList>
    </citation>
    <scope>NUCLEOTIDE SEQUENCE</scope>
    <source>
        <strain evidence="2">BECK_S312</strain>
        <strain evidence="3">BECK_S426</strain>
    </source>
</reference>
<dbReference type="AlphaFoldDB" id="A0A450XUF0"/>
<proteinExistence type="predicted"/>
<accession>A0A450XUF0</accession>